<dbReference type="AlphaFoldDB" id="A0AAW4PRX6"/>
<dbReference type="EMBL" id="RKLR01000004">
    <property type="protein sequence ID" value="MBX0323946.1"/>
    <property type="molecule type" value="Genomic_DNA"/>
</dbReference>
<protein>
    <recommendedName>
        <fullName evidence="3">CopG family transcriptional regulator</fullName>
    </recommendedName>
</protein>
<gene>
    <name evidence="1" type="ORF">EGH21_12985</name>
</gene>
<keyword evidence="2" id="KW-1185">Reference proteome</keyword>
<evidence type="ECO:0000313" key="1">
    <source>
        <dbReference type="EMBL" id="MBX0323946.1"/>
    </source>
</evidence>
<reference evidence="1 2" key="1">
    <citation type="submission" date="2021-06" db="EMBL/GenBank/DDBJ databases">
        <title>Halomicroarcula sp. a new haloarchaeum isolated from saline soil.</title>
        <authorList>
            <person name="Duran-Viseras A."/>
            <person name="Sanchez-Porro C."/>
            <person name="Ventosa A."/>
        </authorList>
    </citation>
    <scope>NUCLEOTIDE SEQUENCE [LARGE SCALE GENOMIC DNA]</scope>
    <source>
        <strain evidence="1 2">F13</strain>
    </source>
</reference>
<sequence length="78" mass="8779">MSRSDVPAESVTRVELPTALVDDVEQRLQYTDFDDASAYIEFVVEEVLAAVSDGEDVNYDAVDREEVESRLESLGYME</sequence>
<comment type="caution">
    <text evidence="1">The sequence shown here is derived from an EMBL/GenBank/DDBJ whole genome shotgun (WGS) entry which is preliminary data.</text>
</comment>
<organism evidence="1 2">
    <name type="scientific">Haloarcula rubra</name>
    <dbReference type="NCBI Taxonomy" id="2487747"/>
    <lineage>
        <taxon>Archaea</taxon>
        <taxon>Methanobacteriati</taxon>
        <taxon>Methanobacteriota</taxon>
        <taxon>Stenosarchaea group</taxon>
        <taxon>Halobacteria</taxon>
        <taxon>Halobacteriales</taxon>
        <taxon>Haloarculaceae</taxon>
        <taxon>Haloarcula</taxon>
    </lineage>
</organism>
<accession>A0AAW4PRX6</accession>
<dbReference type="Proteomes" id="UP001430377">
    <property type="component" value="Unassembled WGS sequence"/>
</dbReference>
<evidence type="ECO:0008006" key="3">
    <source>
        <dbReference type="Google" id="ProtNLM"/>
    </source>
</evidence>
<name>A0AAW4PRX6_9EURY</name>
<dbReference type="RefSeq" id="WP_220618906.1">
    <property type="nucleotide sequence ID" value="NZ_RKLR01000004.1"/>
</dbReference>
<evidence type="ECO:0000313" key="2">
    <source>
        <dbReference type="Proteomes" id="UP001430377"/>
    </source>
</evidence>
<proteinExistence type="predicted"/>